<keyword evidence="2" id="KW-1185">Reference proteome</keyword>
<accession>A0ACC1NZC3</accession>
<comment type="caution">
    <text evidence="1">The sequence shown here is derived from an EMBL/GenBank/DDBJ whole genome shotgun (WGS) entry which is preliminary data.</text>
</comment>
<name>A0ACC1NZC3_9PEZI</name>
<organism evidence="1 2">
    <name type="scientific">Xylaria curta</name>
    <dbReference type="NCBI Taxonomy" id="42375"/>
    <lineage>
        <taxon>Eukaryota</taxon>
        <taxon>Fungi</taxon>
        <taxon>Dikarya</taxon>
        <taxon>Ascomycota</taxon>
        <taxon>Pezizomycotina</taxon>
        <taxon>Sordariomycetes</taxon>
        <taxon>Xylariomycetidae</taxon>
        <taxon>Xylariales</taxon>
        <taxon>Xylariaceae</taxon>
        <taxon>Xylaria</taxon>
    </lineage>
</organism>
<dbReference type="Proteomes" id="UP001143856">
    <property type="component" value="Unassembled WGS sequence"/>
</dbReference>
<protein>
    <submittedName>
        <fullName evidence="1">Uncharacterized protein</fullName>
    </submittedName>
</protein>
<dbReference type="EMBL" id="JAPDGR010001296">
    <property type="protein sequence ID" value="KAJ2984434.1"/>
    <property type="molecule type" value="Genomic_DNA"/>
</dbReference>
<gene>
    <name evidence="1" type="ORF">NUW58_g6060</name>
</gene>
<sequence length="1312" mass="149518">MEGHQRPVQGPEYKRHIKFGDSATAHQFPGWQSYSEIPTAKDLNPDWENPEDLERIDSLLPNNWQHPFPDKNTYLETHYRLQREEAIAILRYSVKKYREDPAMVDDDETCVYTKIFVQGYLMTRLGPMCRIQFSTERAGKKIRWTQTRRLTTGSLVAISTAKDNFKTICMPAVIADHPIRDGLDQIPPTIQIFWGNTDDAILDPTTELVMLETRCGYFEAVRHCMVGLQHVARTDTRLDRYLVSLDRSDLVAQYVQENPEMNISSLIHHIPGSSSLPKDIVRQRLTEMRESVRNYQILDGINDQISTYTNLDNSQLSAVHRILTKELGIIQGPPGTGKTFTSVQGLQVLLDSQPERGRNVIIVAAQTNHAVDQILNQVINLGFNVVRLGGRTQNEDIKRYSMYNLRRRAMPSRAQAADRDYRTFEAARKKIIARIEEMIASIFSDELIDPKALQAAGIITNKQSESLLVDDGWACASTSDGMSSPLSQWLGDQRVEAPTMDTMDPDFETDENDDTADFDAEDYDVELDDCIADDDENSGRVEGKWVAIKHQWTGVNPRQYTETDLVIRKELKRENLWDIGKPYRGAIYQYWQRELLRRRRDGFRDELTAYARICRNLKANRWHRDLRCMKMAEVEIVGCTTTGLCKYRGLLAALKPRTMLIEEAAETKEASILSALYPSLQQLILVGDHQQLAPSCDTPFLDEPPYYIRVSMFERLVRLNMPYTMLNMQRRMHPLLREVLNPFYPRLQDHPVVRQPDARPSIPGMAQQSFFFHHTWTEATDENLSKFNILEAEMIVHFINYLKMNGVKQTEITVLTFYRGQRKKLLSEFRKLQHREPFRNVHTVDSYQGEENEIVILSLVRSNGPDGPHKAGFLKDSNRGVVAVSRARRGFYIFGNMINLLQACEESRALWSKIQDVFHRQNRFGYDGRLPITCQQHGRTSWISHPEEWTNHHGGCSEPCEEKLECGHDCGRRCHWVQHDRLICLRPCERVLNCGHPCEMHCGEDCRCHCDEFTGAYPSDERWDDDTMGVRSSQDSYILRAYAAPFIGSDGRIGRLRGGRHGSRGRKAQGSSIESNMPSQWVNFDAQQHDAKWRQEYQRSRGLGSSNPLYPSAGGGGQNALSLINPIRETFRQVTLNPRGRRNIGEGVVSETSGTPSPDITDNESLGNRDTTKQAHHTGDLLSFSDPACTEYSEPPDPAKTQGVSAKSRVNPHSNVVEGTDTSNTTHPGAVNGRLPLGDASRVACPNRRNGLKGGLPRSHNYRSIAMRHPDQARVENEMPEWERTEKTREIQNGTLELHGVTEQSGGDLIEL</sequence>
<reference evidence="1" key="1">
    <citation type="submission" date="2022-10" db="EMBL/GenBank/DDBJ databases">
        <title>Genome Sequence of Xylaria curta.</title>
        <authorList>
            <person name="Buettner E."/>
        </authorList>
    </citation>
    <scope>NUCLEOTIDE SEQUENCE</scope>
    <source>
        <strain evidence="1">Babe10</strain>
    </source>
</reference>
<proteinExistence type="predicted"/>
<evidence type="ECO:0000313" key="2">
    <source>
        <dbReference type="Proteomes" id="UP001143856"/>
    </source>
</evidence>
<evidence type="ECO:0000313" key="1">
    <source>
        <dbReference type="EMBL" id="KAJ2984434.1"/>
    </source>
</evidence>